<dbReference type="AlphaFoldDB" id="A0A1I5ZB39"/>
<feature type="compositionally biased region" description="Low complexity" evidence="1">
    <location>
        <begin position="1"/>
        <end position="17"/>
    </location>
</feature>
<gene>
    <name evidence="2" type="ORF">SAMN04515668_2902</name>
</gene>
<dbReference type="EMBL" id="FOXS01000003">
    <property type="protein sequence ID" value="SFQ53746.1"/>
    <property type="molecule type" value="Genomic_DNA"/>
</dbReference>
<accession>A0A1I5ZB39</accession>
<feature type="compositionally biased region" description="Basic and acidic residues" evidence="1">
    <location>
        <begin position="70"/>
        <end position="84"/>
    </location>
</feature>
<evidence type="ECO:0000313" key="2">
    <source>
        <dbReference type="EMBL" id="SFQ53746.1"/>
    </source>
</evidence>
<sequence>MSPQNDDQNDANSQDPNIGDGASTPMLEAETYGQIVDDNKPGGGQTHDDMEDDSMRMDREAASASGPARASDENLPRELTDPSDRAFTLPEEQGPN</sequence>
<name>A0A1I5ZB39_HYMAR</name>
<protein>
    <submittedName>
        <fullName evidence="2">Uncharacterized protein</fullName>
    </submittedName>
</protein>
<proteinExistence type="predicted"/>
<reference evidence="3" key="1">
    <citation type="submission" date="2016-10" db="EMBL/GenBank/DDBJ databases">
        <authorList>
            <person name="Varghese N."/>
            <person name="Submissions S."/>
        </authorList>
    </citation>
    <scope>NUCLEOTIDE SEQUENCE [LARGE SCALE GENOMIC DNA]</scope>
    <source>
        <strain evidence="3">OR362-8,ATCC BAA-1266,JCM 13504</strain>
    </source>
</reference>
<keyword evidence="3" id="KW-1185">Reference proteome</keyword>
<evidence type="ECO:0000256" key="1">
    <source>
        <dbReference type="SAM" id="MobiDB-lite"/>
    </source>
</evidence>
<dbReference type="Proteomes" id="UP000199029">
    <property type="component" value="Unassembled WGS sequence"/>
</dbReference>
<evidence type="ECO:0000313" key="3">
    <source>
        <dbReference type="Proteomes" id="UP000199029"/>
    </source>
</evidence>
<dbReference type="OrthoDB" id="886023at2"/>
<feature type="region of interest" description="Disordered" evidence="1">
    <location>
        <begin position="1"/>
        <end position="96"/>
    </location>
</feature>
<organism evidence="2 3">
    <name type="scientific">Hymenobacter arizonensis</name>
    <name type="common">Siccationidurans arizonensis</name>
    <dbReference type="NCBI Taxonomy" id="1227077"/>
    <lineage>
        <taxon>Bacteria</taxon>
        <taxon>Pseudomonadati</taxon>
        <taxon>Bacteroidota</taxon>
        <taxon>Cytophagia</taxon>
        <taxon>Cytophagales</taxon>
        <taxon>Hymenobacteraceae</taxon>
        <taxon>Hymenobacter</taxon>
    </lineage>
</organism>
<dbReference type="RefSeq" id="WP_092674611.1">
    <property type="nucleotide sequence ID" value="NZ_FOXS01000003.1"/>
</dbReference>